<evidence type="ECO:0000256" key="1">
    <source>
        <dbReference type="ARBA" id="ARBA00022448"/>
    </source>
</evidence>
<keyword evidence="8 10" id="KW-1133">Transmembrane helix</keyword>
<dbReference type="RefSeq" id="WP_306373544.1">
    <property type="nucleotide sequence ID" value="NZ_JASAYK010000001.1"/>
</dbReference>
<dbReference type="EMBL" id="JASAYQ010000001">
    <property type="protein sequence ID" value="MDP8171883.1"/>
    <property type="molecule type" value="Genomic_DNA"/>
</dbReference>
<evidence type="ECO:0000256" key="10">
    <source>
        <dbReference type="HAMAP-Rule" id="MF_00462"/>
    </source>
</evidence>
<feature type="transmembrane region" description="Helical" evidence="10">
    <location>
        <begin position="42"/>
        <end position="61"/>
    </location>
</feature>
<feature type="modified residue" description="FMN phosphoryl threonine" evidence="10">
    <location>
        <position position="186"/>
    </location>
</feature>
<dbReference type="AlphaFoldDB" id="A0AAJ6N7Z4"/>
<sequence>MFKMASSPHTHSSNLTAKFMLWVMGAMLPALAMQCYYFGYGVLIQIAIALSLATVIELAVAKLRHKPIAYYLADLTGLVTAMMLAMAIPPYAPYWIIVIGTLAALLLAKHCYGGLGQNIFNPAMVGYALLLVSFPVQMTSWAIPVELLKHPLNLSDHLSLVFSGVTTQGVDLYQLISQVDGISQATPLDSAKTFYASLCSDCNPDVAYYDLVKSPIFIKGSWDIAQGWWQVNVAFLLGGLVLLYKRIIHWQIPVAMLTTFTLCAFLTNILSVNVIFSLSFYAQLLSGAMMFGAFFIATDPVTASTTPKGKLIFGALIGLLLYIIRYYGNYPDAVAFSVLLANICVPLIDHYTQPRLYGTKLRKRR</sequence>
<dbReference type="GO" id="GO:0005886">
    <property type="term" value="C:plasma membrane"/>
    <property type="evidence" value="ECO:0007669"/>
    <property type="project" value="UniProtKB-SubCell"/>
</dbReference>
<dbReference type="PANTHER" id="PTHR30578:SF0">
    <property type="entry name" value="ION-TRANSLOCATING OXIDOREDUCTASE COMPLEX SUBUNIT D"/>
    <property type="match status" value="1"/>
</dbReference>
<dbReference type="HAMAP" id="MF_00462">
    <property type="entry name" value="RsxD_RnfD"/>
    <property type="match status" value="1"/>
</dbReference>
<dbReference type="GO" id="GO:0022900">
    <property type="term" value="P:electron transport chain"/>
    <property type="evidence" value="ECO:0007669"/>
    <property type="project" value="UniProtKB-UniRule"/>
</dbReference>
<comment type="subunit">
    <text evidence="10">The complex is composed of six subunits: RnfA, RnfB, RnfC, RnfD, RnfE and RnfG.</text>
</comment>
<proteinExistence type="inferred from homology"/>
<evidence type="ECO:0000313" key="12">
    <source>
        <dbReference type="Proteomes" id="UP001236239"/>
    </source>
</evidence>
<keyword evidence="10" id="KW-1003">Cell membrane</keyword>
<keyword evidence="9 10" id="KW-0472">Membrane</keyword>
<feature type="transmembrane region" description="Helical" evidence="10">
    <location>
        <begin position="309"/>
        <end position="327"/>
    </location>
</feature>
<name>A0AAJ6N7Z4_9PAST</name>
<protein>
    <recommendedName>
        <fullName evidence="10">Ion-translocating oxidoreductase complex subunit D</fullName>
        <ecNumber evidence="10">7.-.-.-</ecNumber>
    </recommendedName>
    <alternativeName>
        <fullName evidence="10">Rnf electron transport complex subunit D</fullName>
    </alternativeName>
</protein>
<evidence type="ECO:0000256" key="3">
    <source>
        <dbReference type="ARBA" id="ARBA00022630"/>
    </source>
</evidence>
<comment type="function">
    <text evidence="10">Part of a membrane-bound complex that couples electron transfer with translocation of ions across the membrane.</text>
</comment>
<dbReference type="Pfam" id="PF03116">
    <property type="entry name" value="NQR2_RnfD_RnfE"/>
    <property type="match status" value="1"/>
</dbReference>
<reference evidence="11" key="1">
    <citation type="journal article" date="2023" name="Front. Microbiol.">
        <title>Phylogeography and host specificity of Pasteurellaceae pathogenic to sea-farmed fish in the north-east Atlantic.</title>
        <authorList>
            <person name="Gulla S."/>
            <person name="Colquhoun D.J."/>
            <person name="Olsen A.B."/>
            <person name="Spilsberg B."/>
            <person name="Lagesen K."/>
            <person name="Aakesson C.P."/>
            <person name="Strom S."/>
            <person name="Manji F."/>
            <person name="Birkbeck T.H."/>
            <person name="Nilsen H.K."/>
        </authorList>
    </citation>
    <scope>NUCLEOTIDE SEQUENCE</scope>
    <source>
        <strain evidence="11">TW16_20</strain>
    </source>
</reference>
<comment type="similarity">
    <text evidence="10">Belongs to the NqrB/RnfD family.</text>
</comment>
<dbReference type="InterPro" id="IPR004338">
    <property type="entry name" value="NqrB/RnfD"/>
</dbReference>
<dbReference type="GO" id="GO:0055085">
    <property type="term" value="P:transmembrane transport"/>
    <property type="evidence" value="ECO:0007669"/>
    <property type="project" value="InterPro"/>
</dbReference>
<evidence type="ECO:0000256" key="4">
    <source>
        <dbReference type="ARBA" id="ARBA00022643"/>
    </source>
</evidence>
<evidence type="ECO:0000256" key="9">
    <source>
        <dbReference type="ARBA" id="ARBA00023136"/>
    </source>
</evidence>
<dbReference type="PANTHER" id="PTHR30578">
    <property type="entry name" value="ELECTRON TRANSPORT COMPLEX PROTEIN RNFD"/>
    <property type="match status" value="1"/>
</dbReference>
<dbReference type="NCBIfam" id="TIGR01946">
    <property type="entry name" value="rnfD"/>
    <property type="match status" value="1"/>
</dbReference>
<evidence type="ECO:0000313" key="11">
    <source>
        <dbReference type="EMBL" id="MDP8171883.1"/>
    </source>
</evidence>
<keyword evidence="3 10" id="KW-0285">Flavoprotein</keyword>
<feature type="transmembrane region" description="Helical" evidence="10">
    <location>
        <begin position="252"/>
        <end position="272"/>
    </location>
</feature>
<keyword evidence="7 10" id="KW-0249">Electron transport</keyword>
<feature type="transmembrane region" description="Helical" evidence="10">
    <location>
        <begin position="124"/>
        <end position="143"/>
    </location>
</feature>
<keyword evidence="6 10" id="KW-1278">Translocase</keyword>
<evidence type="ECO:0000256" key="7">
    <source>
        <dbReference type="ARBA" id="ARBA00022982"/>
    </source>
</evidence>
<evidence type="ECO:0000256" key="5">
    <source>
        <dbReference type="ARBA" id="ARBA00022692"/>
    </source>
</evidence>
<organism evidence="11 12">
    <name type="scientific">Phocoenobacter skyensis</name>
    <dbReference type="NCBI Taxonomy" id="97481"/>
    <lineage>
        <taxon>Bacteria</taxon>
        <taxon>Pseudomonadati</taxon>
        <taxon>Pseudomonadota</taxon>
        <taxon>Gammaproteobacteria</taxon>
        <taxon>Pasteurellales</taxon>
        <taxon>Pasteurellaceae</taxon>
        <taxon>Phocoenobacter</taxon>
    </lineage>
</organism>
<comment type="caution">
    <text evidence="11">The sequence shown here is derived from an EMBL/GenBank/DDBJ whole genome shotgun (WGS) entry which is preliminary data.</text>
</comment>
<comment type="cofactor">
    <cofactor evidence="10">
        <name>FMN</name>
        <dbReference type="ChEBI" id="CHEBI:58210"/>
    </cofactor>
</comment>
<dbReference type="EC" id="7.-.-.-" evidence="10"/>
<keyword evidence="2 10" id="KW-0597">Phosphoprotein</keyword>
<comment type="subcellular location">
    <subcellularLocation>
        <location evidence="10">Cell inner membrane</location>
        <topology evidence="10">Multi-pass membrane protein</topology>
    </subcellularLocation>
</comment>
<feature type="transmembrane region" description="Helical" evidence="10">
    <location>
        <begin position="94"/>
        <end position="112"/>
    </location>
</feature>
<feature type="transmembrane region" description="Helical" evidence="10">
    <location>
        <begin position="278"/>
        <end position="297"/>
    </location>
</feature>
<gene>
    <name evidence="11" type="primary">rsxD</name>
    <name evidence="10" type="synonym">rnfD</name>
    <name evidence="11" type="ORF">QJU93_00710</name>
</gene>
<feature type="transmembrane region" description="Helical" evidence="10">
    <location>
        <begin position="68"/>
        <end position="88"/>
    </location>
</feature>
<keyword evidence="5 10" id="KW-0812">Transmembrane</keyword>
<dbReference type="InterPro" id="IPR011303">
    <property type="entry name" value="RnfD_bac"/>
</dbReference>
<keyword evidence="10" id="KW-0997">Cell inner membrane</keyword>
<evidence type="ECO:0000256" key="8">
    <source>
        <dbReference type="ARBA" id="ARBA00022989"/>
    </source>
</evidence>
<dbReference type="NCBIfam" id="NF002011">
    <property type="entry name" value="PRK00816.1"/>
    <property type="match status" value="1"/>
</dbReference>
<dbReference type="Proteomes" id="UP001236239">
    <property type="component" value="Unassembled WGS sequence"/>
</dbReference>
<keyword evidence="4 10" id="KW-0288">FMN</keyword>
<evidence type="ECO:0000256" key="2">
    <source>
        <dbReference type="ARBA" id="ARBA00022553"/>
    </source>
</evidence>
<accession>A0AAJ6N7Z4</accession>
<keyword evidence="1 10" id="KW-0813">Transport</keyword>
<evidence type="ECO:0000256" key="6">
    <source>
        <dbReference type="ARBA" id="ARBA00022967"/>
    </source>
</evidence>